<protein>
    <submittedName>
        <fullName evidence="3">Dienelactone hydrolase family protein</fullName>
    </submittedName>
</protein>
<feature type="domain" description="Dienelactone hydrolase" evidence="2">
    <location>
        <begin position="62"/>
        <end position="280"/>
    </location>
</feature>
<proteinExistence type="predicted"/>
<dbReference type="EMBL" id="CP107006">
    <property type="protein sequence ID" value="UYQ95177.1"/>
    <property type="molecule type" value="Genomic_DNA"/>
</dbReference>
<dbReference type="Gene3D" id="3.40.50.1820">
    <property type="entry name" value="alpha/beta hydrolase"/>
    <property type="match status" value="1"/>
</dbReference>
<accession>A0ABY6JA09</accession>
<gene>
    <name evidence="3" type="ORF">MKQ68_08710</name>
</gene>
<dbReference type="InterPro" id="IPR002925">
    <property type="entry name" value="Dienelactn_hydro"/>
</dbReference>
<keyword evidence="3" id="KW-0378">Hydrolase</keyword>
<name>A0ABY6JA09_9BACT</name>
<dbReference type="PANTHER" id="PTHR22946:SF0">
    <property type="entry name" value="DIENELACTONE HYDROLASE DOMAIN-CONTAINING PROTEIN"/>
    <property type="match status" value="1"/>
</dbReference>
<keyword evidence="4" id="KW-1185">Reference proteome</keyword>
<dbReference type="InterPro" id="IPR029058">
    <property type="entry name" value="AB_hydrolase_fold"/>
</dbReference>
<organism evidence="3 4">
    <name type="scientific">Chitinophaga horti</name>
    <dbReference type="NCBI Taxonomy" id="2920382"/>
    <lineage>
        <taxon>Bacteria</taxon>
        <taxon>Pseudomonadati</taxon>
        <taxon>Bacteroidota</taxon>
        <taxon>Chitinophagia</taxon>
        <taxon>Chitinophagales</taxon>
        <taxon>Chitinophagaceae</taxon>
        <taxon>Chitinophaga</taxon>
    </lineage>
</organism>
<dbReference type="InterPro" id="IPR050261">
    <property type="entry name" value="FrsA_esterase"/>
</dbReference>
<sequence length="281" mass="30083">MKKQRLLFAAMAASVMGFTACNNQPAKNTTDSTATTAPAEVKLKEETVTYKDDTTTLIGYVAYNEASDAARPAVLVVPEWWGINDYPKARARQLAEMGYIAFAVDMYGNGFQAPTPKEAGAEAGKFYANPAMMKTRIEAALAKIKSFPQADTTRIAAIGYCFGGSVVLNVAKLGTPLKGVVSFHGNLAGAPANKELLKAKILVCHGADDKFVSNEEIAAFRKGLDSIGADYKFIAYPGAVHAFTNPGSTENGQKFNIPIAYNAAADSASWNDMKTFFSTIF</sequence>
<dbReference type="Pfam" id="PF01738">
    <property type="entry name" value="DLH"/>
    <property type="match status" value="1"/>
</dbReference>
<evidence type="ECO:0000259" key="2">
    <source>
        <dbReference type="Pfam" id="PF01738"/>
    </source>
</evidence>
<evidence type="ECO:0000313" key="4">
    <source>
        <dbReference type="Proteomes" id="UP001162741"/>
    </source>
</evidence>
<dbReference type="GO" id="GO:0016787">
    <property type="term" value="F:hydrolase activity"/>
    <property type="evidence" value="ECO:0007669"/>
    <property type="project" value="UniProtKB-KW"/>
</dbReference>
<feature type="chain" id="PRO_5045229068" evidence="1">
    <location>
        <begin position="20"/>
        <end position="281"/>
    </location>
</feature>
<feature type="signal peptide" evidence="1">
    <location>
        <begin position="1"/>
        <end position="19"/>
    </location>
</feature>
<dbReference type="SUPFAM" id="SSF53474">
    <property type="entry name" value="alpha/beta-Hydrolases"/>
    <property type="match status" value="1"/>
</dbReference>
<dbReference type="PROSITE" id="PS51257">
    <property type="entry name" value="PROKAR_LIPOPROTEIN"/>
    <property type="match status" value="1"/>
</dbReference>
<keyword evidence="1" id="KW-0732">Signal</keyword>
<reference evidence="3" key="1">
    <citation type="submission" date="2022-10" db="EMBL/GenBank/DDBJ databases">
        <title>Chitinophaga sp. nov., isolated from soil.</title>
        <authorList>
            <person name="Jeon C.O."/>
        </authorList>
    </citation>
    <scope>NUCLEOTIDE SEQUENCE</scope>
    <source>
        <strain evidence="3">R8</strain>
    </source>
</reference>
<evidence type="ECO:0000313" key="3">
    <source>
        <dbReference type="EMBL" id="UYQ95177.1"/>
    </source>
</evidence>
<evidence type="ECO:0000256" key="1">
    <source>
        <dbReference type="SAM" id="SignalP"/>
    </source>
</evidence>
<dbReference type="RefSeq" id="WP_264282955.1">
    <property type="nucleotide sequence ID" value="NZ_CP107006.1"/>
</dbReference>
<dbReference type="Proteomes" id="UP001162741">
    <property type="component" value="Chromosome"/>
</dbReference>
<dbReference type="PANTHER" id="PTHR22946">
    <property type="entry name" value="DIENELACTONE HYDROLASE DOMAIN-CONTAINING PROTEIN-RELATED"/>
    <property type="match status" value="1"/>
</dbReference>